<evidence type="ECO:0000313" key="6">
    <source>
        <dbReference type="EMBL" id="MTD16305.1"/>
    </source>
</evidence>
<comment type="caution">
    <text evidence="6">The sequence shown here is derived from an EMBL/GenBank/DDBJ whole genome shotgun (WGS) entry which is preliminary data.</text>
</comment>
<organism evidence="6 7">
    <name type="scientific">Nakamurella alba</name>
    <dbReference type="NCBI Taxonomy" id="2665158"/>
    <lineage>
        <taxon>Bacteria</taxon>
        <taxon>Bacillati</taxon>
        <taxon>Actinomycetota</taxon>
        <taxon>Actinomycetes</taxon>
        <taxon>Nakamurellales</taxon>
        <taxon>Nakamurellaceae</taxon>
        <taxon>Nakamurella</taxon>
    </lineage>
</organism>
<sequence>MGPAELTRAVAIARMYYLEELSKSQIAERTGLSRFKVARILADCLAQGIVTITIASPSNIDPDLSEQLGERFGLRHALVVHPTSGNDADLRADLGRAAAQLLGEILDGDDVLGVGWGRTLTAIADHLDTLPACPVVQMTGVTSSDMDNSMELVRRISEVSGGRPYPIFAPLVLPDATTAAGLLRQPDLAAATNQFGTITKAIVAVGSWDPPNSQLRGVMTPRERDDLARLGVQAEVCGALLDQQGQEVDTDMRNRMIAVGIDQLRDIPELIAVAGGASKEKAILAVLRSGLVNSLITDDAVARGLLAAAG</sequence>
<keyword evidence="2" id="KW-0805">Transcription regulation</keyword>
<dbReference type="InterPro" id="IPR051054">
    <property type="entry name" value="SorC_transcr_regulators"/>
</dbReference>
<dbReference type="PANTHER" id="PTHR34294:SF1">
    <property type="entry name" value="TRANSCRIPTIONAL REGULATOR LSRR"/>
    <property type="match status" value="1"/>
</dbReference>
<dbReference type="AlphaFoldDB" id="A0A7K1FQ79"/>
<dbReference type="PANTHER" id="PTHR34294">
    <property type="entry name" value="TRANSCRIPTIONAL REGULATOR-RELATED"/>
    <property type="match status" value="1"/>
</dbReference>
<dbReference type="Proteomes" id="UP000460221">
    <property type="component" value="Unassembled WGS sequence"/>
</dbReference>
<dbReference type="GO" id="GO:0003677">
    <property type="term" value="F:DNA binding"/>
    <property type="evidence" value="ECO:0007669"/>
    <property type="project" value="UniProtKB-KW"/>
</dbReference>
<dbReference type="InterPro" id="IPR037171">
    <property type="entry name" value="NagB/RpiA_transferase-like"/>
</dbReference>
<name>A0A7K1FQ79_9ACTN</name>
<reference evidence="6 7" key="1">
    <citation type="submission" date="2019-11" db="EMBL/GenBank/DDBJ databases">
        <authorList>
            <person name="Jiang L.-Q."/>
        </authorList>
    </citation>
    <scope>NUCLEOTIDE SEQUENCE [LARGE SCALE GENOMIC DNA]</scope>
    <source>
        <strain evidence="6 7">YIM 132087</strain>
    </source>
</reference>
<dbReference type="Gene3D" id="3.40.50.1360">
    <property type="match status" value="1"/>
</dbReference>
<evidence type="ECO:0000256" key="1">
    <source>
        <dbReference type="ARBA" id="ARBA00010466"/>
    </source>
</evidence>
<dbReference type="InterPro" id="IPR036388">
    <property type="entry name" value="WH-like_DNA-bd_sf"/>
</dbReference>
<dbReference type="GO" id="GO:0030246">
    <property type="term" value="F:carbohydrate binding"/>
    <property type="evidence" value="ECO:0007669"/>
    <property type="project" value="InterPro"/>
</dbReference>
<keyword evidence="3" id="KW-0238">DNA-binding</keyword>
<evidence type="ECO:0000256" key="4">
    <source>
        <dbReference type="ARBA" id="ARBA00023163"/>
    </source>
</evidence>
<comment type="similarity">
    <text evidence="1">Belongs to the SorC transcriptional regulatory family.</text>
</comment>
<dbReference type="Pfam" id="PF04198">
    <property type="entry name" value="Sugar-bind"/>
    <property type="match status" value="1"/>
</dbReference>
<evidence type="ECO:0000259" key="5">
    <source>
        <dbReference type="Pfam" id="PF04198"/>
    </source>
</evidence>
<evidence type="ECO:0000313" key="7">
    <source>
        <dbReference type="Proteomes" id="UP000460221"/>
    </source>
</evidence>
<feature type="domain" description="Sugar-binding" evidence="5">
    <location>
        <begin position="63"/>
        <end position="307"/>
    </location>
</feature>
<dbReference type="EMBL" id="WLYK01000009">
    <property type="protein sequence ID" value="MTD16305.1"/>
    <property type="molecule type" value="Genomic_DNA"/>
</dbReference>
<dbReference type="SUPFAM" id="SSF100950">
    <property type="entry name" value="NagB/RpiA/CoA transferase-like"/>
    <property type="match status" value="1"/>
</dbReference>
<proteinExistence type="inferred from homology"/>
<dbReference type="RefSeq" id="WP_154770319.1">
    <property type="nucleotide sequence ID" value="NZ_WLYK01000009.1"/>
</dbReference>
<keyword evidence="4" id="KW-0804">Transcription</keyword>
<gene>
    <name evidence="6" type="ORF">GIS00_20400</name>
</gene>
<evidence type="ECO:0000256" key="3">
    <source>
        <dbReference type="ARBA" id="ARBA00023125"/>
    </source>
</evidence>
<protein>
    <submittedName>
        <fullName evidence="6">Transcriptional regulator</fullName>
    </submittedName>
</protein>
<evidence type="ECO:0000256" key="2">
    <source>
        <dbReference type="ARBA" id="ARBA00023015"/>
    </source>
</evidence>
<accession>A0A7K1FQ79</accession>
<keyword evidence="7" id="KW-1185">Reference proteome</keyword>
<dbReference type="InterPro" id="IPR007324">
    <property type="entry name" value="Sugar-bd_dom_put"/>
</dbReference>
<dbReference type="Gene3D" id="1.10.10.10">
    <property type="entry name" value="Winged helix-like DNA-binding domain superfamily/Winged helix DNA-binding domain"/>
    <property type="match status" value="1"/>
</dbReference>